<reference evidence="3 5" key="1">
    <citation type="submission" date="2018-05" db="EMBL/GenBank/DDBJ databases">
        <title>Genomic diversity of pathogens causing Blackleg of Potato in Pakistan.</title>
        <authorList>
            <person name="Sarfraz S."/>
            <person name="Riaz K."/>
            <person name="Oulghazi S."/>
            <person name="Cigna J."/>
            <person name="Sahi S.T."/>
            <person name="Khan S.H."/>
            <person name="Hameed A."/>
            <person name="Faure D."/>
        </authorList>
    </citation>
    <scope>NUCLEOTIDE SEQUENCE [LARGE SCALE GENOMIC DNA]</scope>
    <source>
        <strain evidence="3 5">SS70</strain>
    </source>
</reference>
<evidence type="ECO:0000313" key="6">
    <source>
        <dbReference type="Proteomes" id="UP000266633"/>
    </source>
</evidence>
<reference evidence="4 6" key="2">
    <citation type="submission" date="2018-09" db="EMBL/GenBank/DDBJ databases">
        <title>Phylogenetic diversity of Pectobacterium and Dickeya strains causing blackleg disease of potato in Morocco.</title>
        <authorList>
            <person name="Oulghazi S."/>
            <person name="Moumni M."/>
            <person name="Faure D."/>
        </authorList>
    </citation>
    <scope>NUCLEOTIDE SEQUENCE [LARGE SCALE GENOMIC DNA]</scope>
    <source>
        <strain evidence="4 6">S4.16.03.LID</strain>
    </source>
</reference>
<dbReference type="EMBL" id="QESZ01000018">
    <property type="protein sequence ID" value="PWD72463.1"/>
    <property type="molecule type" value="Genomic_DNA"/>
</dbReference>
<evidence type="ECO:0000256" key="1">
    <source>
        <dbReference type="SAM" id="MobiDB-lite"/>
    </source>
</evidence>
<feature type="domain" description="Integrase catalytic" evidence="2">
    <location>
        <begin position="7"/>
        <end position="40"/>
    </location>
</feature>
<name>A0AAX1C4W3_9GAMM</name>
<evidence type="ECO:0000259" key="2">
    <source>
        <dbReference type="Pfam" id="PF13333"/>
    </source>
</evidence>
<sequence length="48" mass="5861">MQAQAREAPSDIYDYNEMFYNNRRRHGSSNQMSPNEYEQQYQQRLESV</sequence>
<proteinExistence type="predicted"/>
<dbReference type="GO" id="GO:0015074">
    <property type="term" value="P:DNA integration"/>
    <property type="evidence" value="ECO:0007669"/>
    <property type="project" value="InterPro"/>
</dbReference>
<organism evidence="3 5">
    <name type="scientific">Dickeya dianthicola</name>
    <dbReference type="NCBI Taxonomy" id="204039"/>
    <lineage>
        <taxon>Bacteria</taxon>
        <taxon>Pseudomonadati</taxon>
        <taxon>Pseudomonadota</taxon>
        <taxon>Gammaproteobacteria</taxon>
        <taxon>Enterobacterales</taxon>
        <taxon>Pectobacteriaceae</taxon>
        <taxon>Dickeya</taxon>
    </lineage>
</organism>
<evidence type="ECO:0000313" key="3">
    <source>
        <dbReference type="EMBL" id="PWD72463.1"/>
    </source>
</evidence>
<accession>A0AAX1C4W3</accession>
<dbReference type="AlphaFoldDB" id="A0AAX1C4W3"/>
<keyword evidence="6" id="KW-1185">Reference proteome</keyword>
<protein>
    <recommendedName>
        <fullName evidence="2">Integrase catalytic domain-containing protein</fullName>
    </recommendedName>
</protein>
<dbReference type="EMBL" id="QZDO01000035">
    <property type="protein sequence ID" value="RJL72175.1"/>
    <property type="molecule type" value="Genomic_DNA"/>
</dbReference>
<comment type="caution">
    <text evidence="3">The sequence shown here is derived from an EMBL/GenBank/DDBJ whole genome shotgun (WGS) entry which is preliminary data.</text>
</comment>
<dbReference type="Proteomes" id="UP000245055">
    <property type="component" value="Unassembled WGS sequence"/>
</dbReference>
<evidence type="ECO:0000313" key="4">
    <source>
        <dbReference type="EMBL" id="RJL72175.1"/>
    </source>
</evidence>
<dbReference type="Pfam" id="PF13333">
    <property type="entry name" value="rve_2"/>
    <property type="match status" value="1"/>
</dbReference>
<feature type="compositionally biased region" description="Polar residues" evidence="1">
    <location>
        <begin position="28"/>
        <end position="48"/>
    </location>
</feature>
<dbReference type="Proteomes" id="UP000266633">
    <property type="component" value="Unassembled WGS sequence"/>
</dbReference>
<dbReference type="InterPro" id="IPR001584">
    <property type="entry name" value="Integrase_cat-core"/>
</dbReference>
<evidence type="ECO:0000313" key="5">
    <source>
        <dbReference type="Proteomes" id="UP000245055"/>
    </source>
</evidence>
<feature type="region of interest" description="Disordered" evidence="1">
    <location>
        <begin position="20"/>
        <end position="48"/>
    </location>
</feature>
<gene>
    <name evidence="4" type="ORF">D5077_11075</name>
    <name evidence="3" type="ORF">DF213_12870</name>
</gene>